<evidence type="ECO:0000313" key="2">
    <source>
        <dbReference type="EMBL" id="OKL64263.1"/>
    </source>
</evidence>
<dbReference type="EMBL" id="LFMY01000001">
    <property type="protein sequence ID" value="OKL64263.1"/>
    <property type="molecule type" value="Genomic_DNA"/>
</dbReference>
<evidence type="ECO:0008006" key="4">
    <source>
        <dbReference type="Google" id="ProtNLM"/>
    </source>
</evidence>
<sequence length="206" mass="23417">MAELSATRKPPHSKIMADQQHKAPERIAIIGGGIAGIACLWGLRNLASGVHLYEANAHVGGHSHSFTLENNNNATTVDTGFIVAQEDMYPTDMSFSVSEGNGSMVWSGVSVGSFIGDWSRLCTPWFWRLVFDIVRFNIFATDIFGEKAKSHRTRRDNTETSDRKHHRLESVGEYLDRNRYSKQFKRYYLVPITASPWYEKENIVRY</sequence>
<dbReference type="InterPro" id="IPR036188">
    <property type="entry name" value="FAD/NAD-bd_sf"/>
</dbReference>
<gene>
    <name evidence="2" type="ORF">UA08_00939</name>
</gene>
<reference evidence="2 3" key="1">
    <citation type="submission" date="2015-06" db="EMBL/GenBank/DDBJ databases">
        <title>Talaromyces atroroseus IBT 11181 draft genome.</title>
        <authorList>
            <person name="Rasmussen K.B."/>
            <person name="Rasmussen S."/>
            <person name="Petersen B."/>
            <person name="Sicheritz-Ponten T."/>
            <person name="Mortensen U.H."/>
            <person name="Thrane U."/>
        </authorList>
    </citation>
    <scope>NUCLEOTIDE SEQUENCE [LARGE SCALE GENOMIC DNA]</scope>
    <source>
        <strain evidence="2 3">IBT 11181</strain>
    </source>
</reference>
<dbReference type="Pfam" id="PF13450">
    <property type="entry name" value="NAD_binding_8"/>
    <property type="match status" value="1"/>
</dbReference>
<dbReference type="SUPFAM" id="SSF51905">
    <property type="entry name" value="FAD/NAD(P)-binding domain"/>
    <property type="match status" value="1"/>
</dbReference>
<dbReference type="Proteomes" id="UP000214365">
    <property type="component" value="Unassembled WGS sequence"/>
</dbReference>
<evidence type="ECO:0000313" key="3">
    <source>
        <dbReference type="Proteomes" id="UP000214365"/>
    </source>
</evidence>
<dbReference type="AlphaFoldDB" id="A0A225AXC4"/>
<organism evidence="2 3">
    <name type="scientific">Talaromyces atroroseus</name>
    <dbReference type="NCBI Taxonomy" id="1441469"/>
    <lineage>
        <taxon>Eukaryota</taxon>
        <taxon>Fungi</taxon>
        <taxon>Dikarya</taxon>
        <taxon>Ascomycota</taxon>
        <taxon>Pezizomycotina</taxon>
        <taxon>Eurotiomycetes</taxon>
        <taxon>Eurotiomycetidae</taxon>
        <taxon>Eurotiales</taxon>
        <taxon>Trichocomaceae</taxon>
        <taxon>Talaromyces</taxon>
        <taxon>Talaromyces sect. Trachyspermi</taxon>
    </lineage>
</organism>
<dbReference type="GeneID" id="31000694"/>
<dbReference type="PANTHER" id="PTHR42923">
    <property type="entry name" value="PROTOPORPHYRINOGEN OXIDASE"/>
    <property type="match status" value="1"/>
</dbReference>
<dbReference type="RefSeq" id="XP_020124384.1">
    <property type="nucleotide sequence ID" value="XM_020260800.1"/>
</dbReference>
<dbReference type="OrthoDB" id="5977668at2759"/>
<dbReference type="STRING" id="1441469.A0A225AXC4"/>
<comment type="caution">
    <text evidence="2">The sequence shown here is derived from an EMBL/GenBank/DDBJ whole genome shotgun (WGS) entry which is preliminary data.</text>
</comment>
<protein>
    <recommendedName>
        <fullName evidence="4">Amine oxidase domain-containing protein</fullName>
    </recommendedName>
</protein>
<dbReference type="InterPro" id="IPR050464">
    <property type="entry name" value="Zeta_carotene_desat/Oxidored"/>
</dbReference>
<dbReference type="PANTHER" id="PTHR42923:SF17">
    <property type="entry name" value="AMINE OXIDASE DOMAIN-CONTAINING PROTEIN"/>
    <property type="match status" value="1"/>
</dbReference>
<keyword evidence="3" id="KW-1185">Reference proteome</keyword>
<accession>A0A225AXC4</accession>
<dbReference type="Gene3D" id="3.50.50.60">
    <property type="entry name" value="FAD/NAD(P)-binding domain"/>
    <property type="match status" value="1"/>
</dbReference>
<dbReference type="GO" id="GO:0016491">
    <property type="term" value="F:oxidoreductase activity"/>
    <property type="evidence" value="ECO:0007669"/>
    <property type="project" value="TreeGrafter"/>
</dbReference>
<feature type="region of interest" description="Disordered" evidence="1">
    <location>
        <begin position="1"/>
        <end position="20"/>
    </location>
</feature>
<name>A0A225AXC4_TALAT</name>
<evidence type="ECO:0000256" key="1">
    <source>
        <dbReference type="SAM" id="MobiDB-lite"/>
    </source>
</evidence>
<proteinExistence type="predicted"/>